<dbReference type="EMBL" id="NKXS01007632">
    <property type="protein sequence ID" value="PIM99371.1"/>
    <property type="molecule type" value="Genomic_DNA"/>
</dbReference>
<proteinExistence type="inferred from homology"/>
<organism evidence="8 9">
    <name type="scientific">Handroanthus impetiginosus</name>
    <dbReference type="NCBI Taxonomy" id="429701"/>
    <lineage>
        <taxon>Eukaryota</taxon>
        <taxon>Viridiplantae</taxon>
        <taxon>Streptophyta</taxon>
        <taxon>Embryophyta</taxon>
        <taxon>Tracheophyta</taxon>
        <taxon>Spermatophyta</taxon>
        <taxon>Magnoliopsida</taxon>
        <taxon>eudicotyledons</taxon>
        <taxon>Gunneridae</taxon>
        <taxon>Pentapetalae</taxon>
        <taxon>asterids</taxon>
        <taxon>lamiids</taxon>
        <taxon>Lamiales</taxon>
        <taxon>Bignoniaceae</taxon>
        <taxon>Crescentiina</taxon>
        <taxon>Tabebuia alliance</taxon>
        <taxon>Handroanthus</taxon>
    </lineage>
</organism>
<evidence type="ECO:0000256" key="1">
    <source>
        <dbReference type="ARBA" id="ARBA00004141"/>
    </source>
</evidence>
<keyword evidence="3" id="KW-0812">Transmembrane</keyword>
<keyword evidence="4" id="KW-1133">Transmembrane helix</keyword>
<sequence>MTTLKSFFSPASHLIEPKKNFSLSISPSYHLPTLSKPSLNPNLAQKIRPFWPINAVTEDREVASTEKIGDQDEERTSMSTKMEGTERSILGITSSDRLLNAAIVLGAGSLAVTKLLTIDHDYWQGWTLYEVLRYAPEHNWNAYEEALKTHPVLAKMAISGIVYSLGDWIAQCYEGKPLFEFDRTRMFRSGLVGFTLHGSLSHYYYQFCEALFPSKDWWVVLAKVALDQSVWAALWNSIYYVVLGFLRLESPVNIFDELKATFWPMLTAGWKLWPFAHLITYGVIPVEQRLLWVDCVELIWVTILSTYSNEKSEVRISEASEAESGFPSNESPKD</sequence>
<dbReference type="InterPro" id="IPR007248">
    <property type="entry name" value="Mpv17_PMP22"/>
</dbReference>
<dbReference type="GO" id="GO:0005737">
    <property type="term" value="C:cytoplasm"/>
    <property type="evidence" value="ECO:0007669"/>
    <property type="project" value="TreeGrafter"/>
</dbReference>
<feature type="region of interest" description="Disordered" evidence="7">
    <location>
        <begin position="62"/>
        <end position="83"/>
    </location>
</feature>
<keyword evidence="9" id="KW-1185">Reference proteome</keyword>
<dbReference type="OrthoDB" id="430207at2759"/>
<dbReference type="Pfam" id="PF04117">
    <property type="entry name" value="Mpv17_PMP22"/>
    <property type="match status" value="1"/>
</dbReference>
<evidence type="ECO:0000256" key="6">
    <source>
        <dbReference type="RuleBase" id="RU363053"/>
    </source>
</evidence>
<evidence type="ECO:0000313" key="9">
    <source>
        <dbReference type="Proteomes" id="UP000231279"/>
    </source>
</evidence>
<dbReference type="STRING" id="429701.A0A2G9G2E9"/>
<keyword evidence="5" id="KW-0472">Membrane</keyword>
<evidence type="ECO:0000256" key="4">
    <source>
        <dbReference type="ARBA" id="ARBA00022989"/>
    </source>
</evidence>
<dbReference type="Proteomes" id="UP000231279">
    <property type="component" value="Unassembled WGS sequence"/>
</dbReference>
<comment type="subcellular location">
    <subcellularLocation>
        <location evidence="1">Membrane</location>
        <topology evidence="1">Multi-pass membrane protein</topology>
    </subcellularLocation>
</comment>
<gene>
    <name evidence="8" type="ORF">CDL12_28138</name>
</gene>
<accession>A0A2G9G2E9</accession>
<evidence type="ECO:0000256" key="3">
    <source>
        <dbReference type="ARBA" id="ARBA00022692"/>
    </source>
</evidence>
<evidence type="ECO:0000256" key="5">
    <source>
        <dbReference type="ARBA" id="ARBA00023136"/>
    </source>
</evidence>
<dbReference type="PANTHER" id="PTHR11266:SF109">
    <property type="entry name" value="PEROXISOMAL MEMBRANE 22 KDA (MPV17_PMP22) FAMILY PROTEIN"/>
    <property type="match status" value="1"/>
</dbReference>
<dbReference type="AlphaFoldDB" id="A0A2G9G2E9"/>
<comment type="similarity">
    <text evidence="2 6">Belongs to the peroxisomal membrane protein PXMP2/4 family.</text>
</comment>
<evidence type="ECO:0000256" key="7">
    <source>
        <dbReference type="SAM" id="MobiDB-lite"/>
    </source>
</evidence>
<feature type="compositionally biased region" description="Basic and acidic residues" evidence="7">
    <location>
        <begin position="62"/>
        <end position="76"/>
    </location>
</feature>
<evidence type="ECO:0000256" key="2">
    <source>
        <dbReference type="ARBA" id="ARBA00006824"/>
    </source>
</evidence>
<protein>
    <submittedName>
        <fullName evidence="8">Peroxisomal membrane protein MPV17</fullName>
    </submittedName>
</protein>
<dbReference type="PANTHER" id="PTHR11266">
    <property type="entry name" value="PEROXISOMAL MEMBRANE PROTEIN 2, PXMP2 MPV17"/>
    <property type="match status" value="1"/>
</dbReference>
<name>A0A2G9G2E9_9LAMI</name>
<dbReference type="GO" id="GO:0016020">
    <property type="term" value="C:membrane"/>
    <property type="evidence" value="ECO:0007669"/>
    <property type="project" value="UniProtKB-SubCell"/>
</dbReference>
<evidence type="ECO:0000313" key="8">
    <source>
        <dbReference type="EMBL" id="PIM99371.1"/>
    </source>
</evidence>
<comment type="caution">
    <text evidence="8">The sequence shown here is derived from an EMBL/GenBank/DDBJ whole genome shotgun (WGS) entry which is preliminary data.</text>
</comment>
<reference evidence="9" key="1">
    <citation type="journal article" date="2018" name="Gigascience">
        <title>Genome assembly of the Pink Ipe (Handroanthus impetiginosus, Bignoniaceae), a highly valued, ecologically keystone Neotropical timber forest tree.</title>
        <authorList>
            <person name="Silva-Junior O.B."/>
            <person name="Grattapaglia D."/>
            <person name="Novaes E."/>
            <person name="Collevatti R.G."/>
        </authorList>
    </citation>
    <scope>NUCLEOTIDE SEQUENCE [LARGE SCALE GENOMIC DNA]</scope>
    <source>
        <strain evidence="9">cv. UFG-1</strain>
    </source>
</reference>